<protein>
    <submittedName>
        <fullName evidence="1">Uncharacterized protein</fullName>
    </submittedName>
</protein>
<comment type="caution">
    <text evidence="1">The sequence shown here is derived from an EMBL/GenBank/DDBJ whole genome shotgun (WGS) entry which is preliminary data.</text>
</comment>
<proteinExistence type="predicted"/>
<sequence>MKKISKFVFFSSLVGLTLGFSPNLEIQSADAQTTKACSIAGLNSGYRNLGEVPILEKKTNGEKYSSTAYSAGNKRFAYLVSDSEKKIVARVDLSYSIDKKGRNVANIKVCGNVQNSSDFPAVKFNFLGGKSMGISALGTQNLTYVAPKPAHTTTVQTVVDAT</sequence>
<reference evidence="1" key="1">
    <citation type="submission" date="2021-05" db="EMBL/GenBank/DDBJ databases">
        <authorList>
            <person name="Pietrasiak N."/>
            <person name="Ward R."/>
            <person name="Stajich J.E."/>
            <person name="Kurbessoian T."/>
        </authorList>
    </citation>
    <scope>NUCLEOTIDE SEQUENCE</scope>
    <source>
        <strain evidence="1">GSE-NOS-MK-12-04C</strain>
    </source>
</reference>
<evidence type="ECO:0000313" key="2">
    <source>
        <dbReference type="Proteomes" id="UP000729701"/>
    </source>
</evidence>
<name>A0A951QK19_9CYAN</name>
<evidence type="ECO:0000313" key="1">
    <source>
        <dbReference type="EMBL" id="MBW4667779.1"/>
    </source>
</evidence>
<dbReference type="AlphaFoldDB" id="A0A951QK19"/>
<accession>A0A951QK19</accession>
<dbReference type="EMBL" id="JAHHGZ010000009">
    <property type="protein sequence ID" value="MBW4667779.1"/>
    <property type="molecule type" value="Genomic_DNA"/>
</dbReference>
<gene>
    <name evidence="1" type="ORF">KME60_10155</name>
</gene>
<organism evidence="1 2">
    <name type="scientific">Cyanomargarita calcarea GSE-NOS-MK-12-04C</name>
    <dbReference type="NCBI Taxonomy" id="2839659"/>
    <lineage>
        <taxon>Bacteria</taxon>
        <taxon>Bacillati</taxon>
        <taxon>Cyanobacteriota</taxon>
        <taxon>Cyanophyceae</taxon>
        <taxon>Nostocales</taxon>
        <taxon>Cyanomargaritaceae</taxon>
        <taxon>Cyanomargarita</taxon>
    </lineage>
</organism>
<dbReference type="Proteomes" id="UP000729701">
    <property type="component" value="Unassembled WGS sequence"/>
</dbReference>
<reference evidence="1" key="2">
    <citation type="journal article" date="2022" name="Microbiol. Resour. Announc.">
        <title>Metagenome Sequencing to Explore Phylogenomics of Terrestrial Cyanobacteria.</title>
        <authorList>
            <person name="Ward R.D."/>
            <person name="Stajich J.E."/>
            <person name="Johansen J.R."/>
            <person name="Huntemann M."/>
            <person name="Clum A."/>
            <person name="Foster B."/>
            <person name="Foster B."/>
            <person name="Roux S."/>
            <person name="Palaniappan K."/>
            <person name="Varghese N."/>
            <person name="Mukherjee S."/>
            <person name="Reddy T.B.K."/>
            <person name="Daum C."/>
            <person name="Copeland A."/>
            <person name="Chen I.A."/>
            <person name="Ivanova N.N."/>
            <person name="Kyrpides N.C."/>
            <person name="Shapiro N."/>
            <person name="Eloe-Fadrosh E.A."/>
            <person name="Pietrasiak N."/>
        </authorList>
    </citation>
    <scope>NUCLEOTIDE SEQUENCE</scope>
    <source>
        <strain evidence="1">GSE-NOS-MK-12-04C</strain>
    </source>
</reference>